<dbReference type="EMBL" id="JAZBJZ010000060">
    <property type="protein sequence ID" value="MEE3717982.1"/>
    <property type="molecule type" value="Genomic_DNA"/>
</dbReference>
<dbReference type="AlphaFoldDB" id="A0AAW9PTH6"/>
<sequence>MALHRLIYVSQAATGLGYPDLVNILEKSERNNLAVGITGMLCFGDSMFLQVLEGNRRVVSQTYNRIIGDKRHTNAELIDFSEIEQRAFGSWSMKVVELGTLPEVRNIILKYSSTDKFSPISINPQQSLRFLVDITELFNRGTILGVKP</sequence>
<dbReference type="GO" id="GO:0009882">
    <property type="term" value="F:blue light photoreceptor activity"/>
    <property type="evidence" value="ECO:0007669"/>
    <property type="project" value="InterPro"/>
</dbReference>
<comment type="caution">
    <text evidence="2">The sequence shown here is derived from an EMBL/GenBank/DDBJ whole genome shotgun (WGS) entry which is preliminary data.</text>
</comment>
<dbReference type="GO" id="GO:0071949">
    <property type="term" value="F:FAD binding"/>
    <property type="evidence" value="ECO:0007669"/>
    <property type="project" value="InterPro"/>
</dbReference>
<dbReference type="SUPFAM" id="SSF54975">
    <property type="entry name" value="Acylphosphatase/BLUF domain-like"/>
    <property type="match status" value="1"/>
</dbReference>
<dbReference type="Proteomes" id="UP001333818">
    <property type="component" value="Unassembled WGS sequence"/>
</dbReference>
<protein>
    <submittedName>
        <fullName evidence="2">BLUF domain-containing protein</fullName>
    </submittedName>
</protein>
<proteinExistence type="predicted"/>
<keyword evidence="3" id="KW-1185">Reference proteome</keyword>
<dbReference type="SMART" id="SM01034">
    <property type="entry name" value="BLUF"/>
    <property type="match status" value="1"/>
</dbReference>
<dbReference type="Gene3D" id="3.30.70.100">
    <property type="match status" value="1"/>
</dbReference>
<dbReference type="Gene3D" id="1.10.287.1540">
    <property type="match status" value="1"/>
</dbReference>
<gene>
    <name evidence="2" type="ORF">V2H45_14675</name>
</gene>
<evidence type="ECO:0000313" key="2">
    <source>
        <dbReference type="EMBL" id="MEE3717982.1"/>
    </source>
</evidence>
<dbReference type="InterPro" id="IPR007024">
    <property type="entry name" value="BLUF_domain"/>
</dbReference>
<dbReference type="InterPro" id="IPR036046">
    <property type="entry name" value="Acylphosphatase-like_dom_sf"/>
</dbReference>
<name>A0AAW9PTH6_9CYAN</name>
<evidence type="ECO:0000313" key="3">
    <source>
        <dbReference type="Proteomes" id="UP001333818"/>
    </source>
</evidence>
<reference evidence="2" key="1">
    <citation type="submission" date="2024-01" db="EMBL/GenBank/DDBJ databases">
        <title>Bank of Algae and Cyanobacteria of the Azores (BACA) strain genomes.</title>
        <authorList>
            <person name="Luz R."/>
            <person name="Cordeiro R."/>
            <person name="Fonseca A."/>
            <person name="Goncalves V."/>
        </authorList>
    </citation>
    <scope>NUCLEOTIDE SEQUENCE</scope>
    <source>
        <strain evidence="2">BACA0141</strain>
    </source>
</reference>
<evidence type="ECO:0000259" key="1">
    <source>
        <dbReference type="PROSITE" id="PS50925"/>
    </source>
</evidence>
<organism evidence="2 3">
    <name type="scientific">Tumidithrix elongata BACA0141</name>
    <dbReference type="NCBI Taxonomy" id="2716417"/>
    <lineage>
        <taxon>Bacteria</taxon>
        <taxon>Bacillati</taxon>
        <taxon>Cyanobacteriota</taxon>
        <taxon>Cyanophyceae</taxon>
        <taxon>Pseudanabaenales</taxon>
        <taxon>Pseudanabaenaceae</taxon>
        <taxon>Tumidithrix</taxon>
        <taxon>Tumidithrix elongata</taxon>
    </lineage>
</organism>
<feature type="domain" description="BLUF" evidence="1">
    <location>
        <begin position="3"/>
        <end position="94"/>
    </location>
</feature>
<accession>A0AAW9PTH6</accession>
<dbReference type="RefSeq" id="WP_330484412.1">
    <property type="nucleotide sequence ID" value="NZ_JAZBJZ010000060.1"/>
</dbReference>
<dbReference type="PROSITE" id="PS50925">
    <property type="entry name" value="BLUF"/>
    <property type="match status" value="1"/>
</dbReference>
<dbReference type="Pfam" id="PF04940">
    <property type="entry name" value="BLUF"/>
    <property type="match status" value="1"/>
</dbReference>